<dbReference type="Gene3D" id="1.10.10.60">
    <property type="entry name" value="Homeodomain-like"/>
    <property type="match status" value="1"/>
</dbReference>
<dbReference type="GO" id="GO:0003700">
    <property type="term" value="F:DNA-binding transcription factor activity"/>
    <property type="evidence" value="ECO:0007669"/>
    <property type="project" value="InterPro"/>
</dbReference>
<evidence type="ECO:0000256" key="2">
    <source>
        <dbReference type="ARBA" id="ARBA00023125"/>
    </source>
</evidence>
<evidence type="ECO:0000313" key="5">
    <source>
        <dbReference type="EMBL" id="EMR04492.1"/>
    </source>
</evidence>
<dbReference type="SMART" id="SM00342">
    <property type="entry name" value="HTH_ARAC"/>
    <property type="match status" value="1"/>
</dbReference>
<keyword evidence="6" id="KW-1185">Reference proteome</keyword>
<dbReference type="SUPFAM" id="SSF46689">
    <property type="entry name" value="Homeodomain-like"/>
    <property type="match status" value="1"/>
</dbReference>
<keyword evidence="1" id="KW-0805">Transcription regulation</keyword>
<evidence type="ECO:0000256" key="3">
    <source>
        <dbReference type="ARBA" id="ARBA00023163"/>
    </source>
</evidence>
<dbReference type="RefSeq" id="WP_009193799.1">
    <property type="nucleotide sequence ID" value="NZ_AODQ01000005.1"/>
</dbReference>
<accession>M7NB37</accession>
<gene>
    <name evidence="5" type="ORF">ADICEAN_00392</name>
</gene>
<dbReference type="EMBL" id="AODQ01000005">
    <property type="protein sequence ID" value="EMR04492.1"/>
    <property type="molecule type" value="Genomic_DNA"/>
</dbReference>
<evidence type="ECO:0000256" key="1">
    <source>
        <dbReference type="ARBA" id="ARBA00023015"/>
    </source>
</evidence>
<dbReference type="STRING" id="1279009.ADICEAN_00392"/>
<organism evidence="5 6">
    <name type="scientific">Cesiribacter andamanensis AMV16</name>
    <dbReference type="NCBI Taxonomy" id="1279009"/>
    <lineage>
        <taxon>Bacteria</taxon>
        <taxon>Pseudomonadati</taxon>
        <taxon>Bacteroidota</taxon>
        <taxon>Cytophagia</taxon>
        <taxon>Cytophagales</taxon>
        <taxon>Cesiribacteraceae</taxon>
        <taxon>Cesiribacter</taxon>
    </lineage>
</organism>
<dbReference type="Pfam" id="PF12833">
    <property type="entry name" value="HTH_18"/>
    <property type="match status" value="1"/>
</dbReference>
<dbReference type="PROSITE" id="PS01124">
    <property type="entry name" value="HTH_ARAC_FAMILY_2"/>
    <property type="match status" value="1"/>
</dbReference>
<name>M7NB37_9BACT</name>
<reference evidence="5 6" key="1">
    <citation type="journal article" date="2013" name="Genome Announc.">
        <title>Draft Genome Sequence of Cesiribacter andamanensis Strain AMV16T, Isolated from a Soil Sample from a Mud Volcano in the Andaman Islands, India.</title>
        <authorList>
            <person name="Shivaji S."/>
            <person name="Ara S."/>
            <person name="Begum Z."/>
            <person name="Srinivas T.N."/>
            <person name="Singh A."/>
            <person name="Kumar Pinnaka A."/>
        </authorList>
    </citation>
    <scope>NUCLEOTIDE SEQUENCE [LARGE SCALE GENOMIC DNA]</scope>
    <source>
        <strain evidence="5 6">AMV16</strain>
    </source>
</reference>
<dbReference type="GO" id="GO:0043565">
    <property type="term" value="F:sequence-specific DNA binding"/>
    <property type="evidence" value="ECO:0007669"/>
    <property type="project" value="InterPro"/>
</dbReference>
<keyword evidence="3" id="KW-0804">Transcription</keyword>
<evidence type="ECO:0000313" key="6">
    <source>
        <dbReference type="Proteomes" id="UP000011910"/>
    </source>
</evidence>
<dbReference type="InterPro" id="IPR018060">
    <property type="entry name" value="HTH_AraC"/>
</dbReference>
<keyword evidence="2 5" id="KW-0238">DNA-binding</keyword>
<protein>
    <submittedName>
        <fullName evidence="5">DNA-binding transcriptional regulator AraC</fullName>
    </submittedName>
</protein>
<dbReference type="Proteomes" id="UP000011910">
    <property type="component" value="Unassembled WGS sequence"/>
</dbReference>
<dbReference type="PROSITE" id="PS00041">
    <property type="entry name" value="HTH_ARAC_FAMILY_1"/>
    <property type="match status" value="1"/>
</dbReference>
<feature type="domain" description="HTH araC/xylS-type" evidence="4">
    <location>
        <begin position="97"/>
        <end position="176"/>
    </location>
</feature>
<proteinExistence type="predicted"/>
<dbReference type="OrthoDB" id="952277at2"/>
<comment type="caution">
    <text evidence="5">The sequence shown here is derived from an EMBL/GenBank/DDBJ whole genome shotgun (WGS) entry which is preliminary data.</text>
</comment>
<dbReference type="PANTHER" id="PTHR43280">
    <property type="entry name" value="ARAC-FAMILY TRANSCRIPTIONAL REGULATOR"/>
    <property type="match status" value="1"/>
</dbReference>
<dbReference type="PATRIC" id="fig|1279009.4.peg.391"/>
<evidence type="ECO:0000259" key="4">
    <source>
        <dbReference type="PROSITE" id="PS01124"/>
    </source>
</evidence>
<dbReference type="PANTHER" id="PTHR43280:SF28">
    <property type="entry name" value="HTH-TYPE TRANSCRIPTIONAL ACTIVATOR RHAS"/>
    <property type="match status" value="1"/>
</dbReference>
<dbReference type="InterPro" id="IPR009057">
    <property type="entry name" value="Homeodomain-like_sf"/>
</dbReference>
<dbReference type="eggNOG" id="COG2207">
    <property type="taxonomic scope" value="Bacteria"/>
</dbReference>
<dbReference type="InterPro" id="IPR018062">
    <property type="entry name" value="HTH_AraC-typ_CS"/>
</dbReference>
<dbReference type="AlphaFoldDB" id="M7NB37"/>
<sequence>MTTLHIKNMVCNRCIKVVREVAEQLGFTVDQIGLGELQVKEVLQDAQKEQLAALLLADGFELLDDRKATLVEKIKGVIIREVHHNQQRRHQNLSVLIADELHMDYSYLSNLFSSLEGTTIEKYTILQRIEKVKELLVYDELTLSEIAWQLGYSSVHHLSAQFKKVTGLTPSHFKKIGENRRKPLDGLQ</sequence>